<dbReference type="EMBL" id="JACICY010000018">
    <property type="protein sequence ID" value="MBB3862627.1"/>
    <property type="molecule type" value="Genomic_DNA"/>
</dbReference>
<evidence type="ECO:0000313" key="2">
    <source>
        <dbReference type="Proteomes" id="UP000562395"/>
    </source>
</evidence>
<sequence>MARTEYSGKRGGNAGDDFHEIWAMRRALEIVAPHSTVQQVTVEGVLAEDEVGSDRAAWDGVDCAIYHGGTDGTFNCIELVQLKYSGSEPSKPWSLARLTQSARKARNSSVIARLSEAYAAMATKYAHLARDEKITVKLVSNQPASAELERLLDLPSEDHELAEIRRAAGLQAAEFSAFWSALDLSELGTVGRHQLEEKLILEIAAWEPTDTARYVDKFRVFIRNRMKPEGEGAPITVESILGGVFNVGAQTLFPCPNEIEPLEHLVQRAASREIIDIWHTGTARVCLHGQGGEGKTTVLQEISSRLPSNSVMVIYDCYGAGSYLDSDGLRHKPSDAFRQMGNDASAELLLPLLVSQDRDADHVRLFSTRLKKVAETLASLDEDALLVVAVDAADNAVTAANETTDMQSFVPAFLELGTQPANVRFLVSARSGRLGQLALPRDYKLVSLTGFTREETLKFLKSQLPIDDEDERIGEIHRLSGGNPRVLQYVLKAADDDVSRLLDFLAPNGKNLGGIFDEIIENAFKKVGAGGDIKRLCAGLTLLPRPVPIDCLAAACGLDEAHTRDILADLSPGVIVDSEHVGFRDEDFEAHIRDHGAALSPEILEAAASHLEKLSQCDAYAAEHAADILFRAGRLDEVLALAQQQMSDYPIDDPALRTLVYERRMRAAIRSCRQTGNARDATTLLLAGADAFRKDAAIRELLFDNLDLAARFSQDQMRQIFLADPTKRPGHGSFLMQSIAVASESGDRLEYSSEKRLLSAWLESFRERRRNEEHDEYGERDWQLNAPDLAAWIEGVAGVEGWEAAHRVTLGARPIRFRQSIRFALIDRLARKGNFEALQSYLSHLPNGFPGKGLAQALLALGGRPFDEVELLADLERHATAAAALFTSAEQSYGDEGTSLDVLELWISAIEVALIHGATKTKIRSILAPMCSRDVRSRVRFDRHVSVAANMVLRAFALYQNLAGRTSRASDFVVAPVVRGRSKAAQLKKRERDENVAKAVKRVERVWPAYQTRAAILRGSISAPEAVEAIRKSLKLPTGSFAYEEERFDLRTRDHYLARSLLLLFAIEDIPSTDLFDVTLSLFQKFEFPGRSAASQLLRFAQFVPRTKELVLDKIREVNVAWREEKVPSYDKIEGITRYSRIALLQSHKVALEGFDLAIEIASEIDAESVHALAICEQLSRHAREYLGDDAAMSIARDLGAIAQDVGLRVGSNDGFPWREIAAALAYLSPPHAFAICARFHEIGLTGLDELLDPILTACIRSKALSAPCITALLALLDGPSSRVLDELSRLDSGVDDRCWAIVAKDALIRGNGSIPALSKQLGARVAKAGKAGNHVLDAAAFLEGLPKTTDRGGSVDISGLAKQSTQLDWTKISSADDLAEALNSVISAAPEGSYLTQDTVLSSSLLALPEHRRVDILTYVTPDAERFRLTYQFGEFLFRWLSAWKDTPGVARWCRKHLLNVIANNLPALTRYLEMGQSRLGSLIALTDANGTAVIDALLSGVAQSIDELHSATIYFLAAEIATRGPGEDCADALRDHISRRLIRLEPSDRMLPNMNGVPVDPPLGVSQFVFALLGSPIVPLRWQAAHVVRRLAQLDQTSTLYSMFECYDQDGNHSFGHPEAPPYILSSRLWLLIGIARAAWESPSQIMCFKDVLFAIGESASFPHVLIRSFAQLALKGLVYRNPDQFSSAEALRIVQINAPAKARAKKKGKGYRSTFEKYGTDHTKNRKFRFDTMDTLPYCYDYAVRGFANPSAKKFLDRAEHWILEEWASPERARDVDALRRGSNLWRKDGFSTSTSHGSNPSIETYHTYLETHAMYCAVGDFLVSEPLDKDADNWDRFEAWLERQGLTMAPIWLSDLRLPKPLEVQAWREPTTDATWLKKRDEDDYRRELALEDADWLVLASDQWASSHSLTATVRVESCLVSGETASSLRRTLEASPNSYGYRLAIRDDDEINHGDFTLRSILHDCDTDTGLDQHDRFRGDLTRPSIAPRHWVLKLLGLSHCPHGYPNWLDQDGRVAIQDRAWSDDANYSDRSDFRYRVHGHRLLIRRDKLKELLDKTKLDLAVELGSGLID</sequence>
<protein>
    <recommendedName>
        <fullName evidence="3">ATP-binding protein</fullName>
    </recommendedName>
</protein>
<dbReference type="Proteomes" id="UP000562395">
    <property type="component" value="Unassembled WGS sequence"/>
</dbReference>
<name>A0A7W6A218_9SPHN</name>
<gene>
    <name evidence="1" type="ORF">GGQ88_003929</name>
</gene>
<dbReference type="RefSeq" id="WP_183615096.1">
    <property type="nucleotide sequence ID" value="NZ_JACICY010000018.1"/>
</dbReference>
<comment type="caution">
    <text evidence="1">The sequence shown here is derived from an EMBL/GenBank/DDBJ whole genome shotgun (WGS) entry which is preliminary data.</text>
</comment>
<evidence type="ECO:0000313" key="1">
    <source>
        <dbReference type="EMBL" id="MBB3862627.1"/>
    </source>
</evidence>
<reference evidence="1 2" key="1">
    <citation type="submission" date="2020-08" db="EMBL/GenBank/DDBJ databases">
        <title>Genomic Encyclopedia of Type Strains, Phase IV (KMG-IV): sequencing the most valuable type-strain genomes for metagenomic binning, comparative biology and taxonomic classification.</title>
        <authorList>
            <person name="Goeker M."/>
        </authorList>
    </citation>
    <scope>NUCLEOTIDE SEQUENCE [LARGE SCALE GENOMIC DNA]</scope>
    <source>
        <strain evidence="1 2">DSM 14552</strain>
    </source>
</reference>
<dbReference type="SUPFAM" id="SSF52540">
    <property type="entry name" value="P-loop containing nucleoside triphosphate hydrolases"/>
    <property type="match status" value="1"/>
</dbReference>
<dbReference type="InterPro" id="IPR027417">
    <property type="entry name" value="P-loop_NTPase"/>
</dbReference>
<organism evidence="1 2">
    <name type="scientific">Novosphingobium hassiacum</name>
    <dbReference type="NCBI Taxonomy" id="173676"/>
    <lineage>
        <taxon>Bacteria</taxon>
        <taxon>Pseudomonadati</taxon>
        <taxon>Pseudomonadota</taxon>
        <taxon>Alphaproteobacteria</taxon>
        <taxon>Sphingomonadales</taxon>
        <taxon>Sphingomonadaceae</taxon>
        <taxon>Novosphingobium</taxon>
    </lineage>
</organism>
<accession>A0A7W6A218</accession>
<evidence type="ECO:0008006" key="3">
    <source>
        <dbReference type="Google" id="ProtNLM"/>
    </source>
</evidence>
<keyword evidence="2" id="KW-1185">Reference proteome</keyword>
<proteinExistence type="predicted"/>